<sequence length="122" mass="12202">MSHNPGSAASGTGASLGQKVRGAFETAHGLGESIRGGAMDFVDSATGTGDRHQETQKGAREVEEGISKIEHGNNYKAAPTVTGVTTAGKQTGPATQAGATNPHNNTAVPVQNAPTGLGIAPR</sequence>
<evidence type="ECO:0000313" key="3">
    <source>
        <dbReference type="Proteomes" id="UP001385951"/>
    </source>
</evidence>
<keyword evidence="3" id="KW-1185">Reference proteome</keyword>
<gene>
    <name evidence="2" type="ORF">QCA50_005436</name>
</gene>
<accession>A0AAW0GF87</accession>
<name>A0AAW0GF87_9APHY</name>
<feature type="region of interest" description="Disordered" evidence="1">
    <location>
        <begin position="39"/>
        <end position="61"/>
    </location>
</feature>
<dbReference type="EMBL" id="JASBNA010000005">
    <property type="protein sequence ID" value="KAK7692031.1"/>
    <property type="molecule type" value="Genomic_DNA"/>
</dbReference>
<comment type="caution">
    <text evidence="2">The sequence shown here is derived from an EMBL/GenBank/DDBJ whole genome shotgun (WGS) entry which is preliminary data.</text>
</comment>
<evidence type="ECO:0000256" key="1">
    <source>
        <dbReference type="SAM" id="MobiDB-lite"/>
    </source>
</evidence>
<proteinExistence type="predicted"/>
<evidence type="ECO:0000313" key="2">
    <source>
        <dbReference type="EMBL" id="KAK7692031.1"/>
    </source>
</evidence>
<reference evidence="2 3" key="1">
    <citation type="submission" date="2022-09" db="EMBL/GenBank/DDBJ databases">
        <authorList>
            <person name="Palmer J.M."/>
        </authorList>
    </citation>
    <scope>NUCLEOTIDE SEQUENCE [LARGE SCALE GENOMIC DNA]</scope>
    <source>
        <strain evidence="2 3">DSM 7382</strain>
    </source>
</reference>
<feature type="compositionally biased region" description="Polar residues" evidence="1">
    <location>
        <begin position="92"/>
        <end position="114"/>
    </location>
</feature>
<dbReference type="Proteomes" id="UP001385951">
    <property type="component" value="Unassembled WGS sequence"/>
</dbReference>
<organism evidence="2 3">
    <name type="scientific">Cerrena zonata</name>
    <dbReference type="NCBI Taxonomy" id="2478898"/>
    <lineage>
        <taxon>Eukaryota</taxon>
        <taxon>Fungi</taxon>
        <taxon>Dikarya</taxon>
        <taxon>Basidiomycota</taxon>
        <taxon>Agaricomycotina</taxon>
        <taxon>Agaricomycetes</taxon>
        <taxon>Polyporales</taxon>
        <taxon>Cerrenaceae</taxon>
        <taxon>Cerrena</taxon>
    </lineage>
</organism>
<feature type="region of interest" description="Disordered" evidence="1">
    <location>
        <begin position="84"/>
        <end position="122"/>
    </location>
</feature>
<dbReference type="AlphaFoldDB" id="A0AAW0GF87"/>
<protein>
    <submittedName>
        <fullName evidence="2">Uncharacterized protein</fullName>
    </submittedName>
</protein>
<feature type="compositionally biased region" description="Basic and acidic residues" evidence="1">
    <location>
        <begin position="49"/>
        <end position="61"/>
    </location>
</feature>